<dbReference type="Proteomes" id="UP000256519">
    <property type="component" value="Unassembled WGS sequence"/>
</dbReference>
<organism evidence="2 3">
    <name type="scientific">Priestia megaterium</name>
    <name type="common">Bacillus megaterium</name>
    <dbReference type="NCBI Taxonomy" id="1404"/>
    <lineage>
        <taxon>Bacteria</taxon>
        <taxon>Bacillati</taxon>
        <taxon>Bacillota</taxon>
        <taxon>Bacilli</taxon>
        <taxon>Bacillales</taxon>
        <taxon>Bacillaceae</taxon>
        <taxon>Priestia</taxon>
    </lineage>
</organism>
<proteinExistence type="predicted"/>
<comment type="caution">
    <text evidence="2">The sequence shown here is derived from an EMBL/GenBank/DDBJ whole genome shotgun (WGS) entry which is preliminary data.</text>
</comment>
<protein>
    <submittedName>
        <fullName evidence="2">Uncharacterized protein</fullName>
    </submittedName>
</protein>
<sequence length="90" mass="10141">MSAVFGIRSIAVVFLLSPLLLYKKYGIRFLYSVIRFAIVLGGLVLCIIALILESSTSLNTIQIDCVFGIILLLALFFFGYIHNRTKKRKL</sequence>
<name>A0A3D8X831_PRIMG</name>
<gene>
    <name evidence="2" type="ORF">C3744_04080</name>
</gene>
<keyword evidence="1" id="KW-1133">Transmembrane helix</keyword>
<feature type="transmembrane region" description="Helical" evidence="1">
    <location>
        <begin position="58"/>
        <end position="81"/>
    </location>
</feature>
<accession>A0A3D8X831</accession>
<feature type="transmembrane region" description="Helical" evidence="1">
    <location>
        <begin position="29"/>
        <end position="52"/>
    </location>
</feature>
<dbReference type="RefSeq" id="WP_116072151.1">
    <property type="nucleotide sequence ID" value="NZ_CP187630.1"/>
</dbReference>
<keyword evidence="1" id="KW-0472">Membrane</keyword>
<keyword evidence="1" id="KW-0812">Transmembrane</keyword>
<dbReference type="EMBL" id="PQWM01000006">
    <property type="protein sequence ID" value="RDZ18065.1"/>
    <property type="molecule type" value="Genomic_DNA"/>
</dbReference>
<reference evidence="2 3" key="1">
    <citation type="journal article" date="2018" name="Appl. Environ. Microbiol.">
        <title>Antimicrobial susceptibility testing and tentative epidemiological cut-off values of five Bacillus species relevant for use as animal feed additives or for plant protection.</title>
        <authorList>
            <person name="Agerso Y."/>
            <person name="Stuer-Lauridsen B."/>
            <person name="Bjerre K."/>
            <person name="Jensen M.G."/>
            <person name="Johansen E."/>
            <person name="Bennedsen M."/>
            <person name="Brockmann E."/>
            <person name="Nielsen B."/>
        </authorList>
    </citation>
    <scope>NUCLEOTIDE SEQUENCE [LARGE SCALE GENOMIC DNA]</scope>
    <source>
        <strain evidence="2 3">CHCC20162</strain>
    </source>
</reference>
<feature type="transmembrane region" description="Helical" evidence="1">
    <location>
        <begin position="6"/>
        <end position="22"/>
    </location>
</feature>
<evidence type="ECO:0000256" key="1">
    <source>
        <dbReference type="SAM" id="Phobius"/>
    </source>
</evidence>
<dbReference type="AlphaFoldDB" id="A0A3D8X831"/>
<evidence type="ECO:0000313" key="2">
    <source>
        <dbReference type="EMBL" id="RDZ18065.1"/>
    </source>
</evidence>
<evidence type="ECO:0000313" key="3">
    <source>
        <dbReference type="Proteomes" id="UP000256519"/>
    </source>
</evidence>